<feature type="compositionally biased region" description="Low complexity" evidence="1">
    <location>
        <begin position="84"/>
        <end position="96"/>
    </location>
</feature>
<sequence>MYQLKREAAWCSKFSCMETSQTRDSAGFQPDMLNMLQRASAGTARRIHNRISGVPCSLPFVPVPVYQPEHARTAISVDPTAMSVISSSAPTSPNSSQDEEDPVRLSTPYPLTATFGRRCRIPSRPTTLKTRRRPGFITTCSPFFGRLHGVHSPYQSDISQSAPSSPTMDTYETLPLVENVVTMDECSWGMQNARGQLVNLSSTVKSILSTNATSDPRSAEGPDPALLHLLQRLGIQTVWPCLRDHGVKDLHGLGRLNRDELIRMGITDAETRGTLVTAGQMLSSRWLNANSNPPPPPPPLPVPPTPKRTFIGPNTEPHQQMDGARLAEKQALHDSGCSSSNEFSGGTADVNAYWGEIATSLHNAGNFACGTAPTGALKHWISDRTVALLKSRRNIPAGLEHNLMRRIIRLQVKVSVQADREVWWTQKAKEMEEAQKAGSAGRLFQLIRATGPRKILVSGIVKDRNGVNISVKEERFD</sequence>
<evidence type="ECO:0008006" key="4">
    <source>
        <dbReference type="Google" id="ProtNLM"/>
    </source>
</evidence>
<organism evidence="2 3">
    <name type="scientific">Clonorchis sinensis</name>
    <name type="common">Chinese liver fluke</name>
    <dbReference type="NCBI Taxonomy" id="79923"/>
    <lineage>
        <taxon>Eukaryota</taxon>
        <taxon>Metazoa</taxon>
        <taxon>Spiralia</taxon>
        <taxon>Lophotrochozoa</taxon>
        <taxon>Platyhelminthes</taxon>
        <taxon>Trematoda</taxon>
        <taxon>Digenea</taxon>
        <taxon>Opisthorchiida</taxon>
        <taxon>Opisthorchiata</taxon>
        <taxon>Opisthorchiidae</taxon>
        <taxon>Clonorchis</taxon>
    </lineage>
</organism>
<feature type="compositionally biased region" description="Pro residues" evidence="1">
    <location>
        <begin position="292"/>
        <end position="306"/>
    </location>
</feature>
<evidence type="ECO:0000256" key="1">
    <source>
        <dbReference type="SAM" id="MobiDB-lite"/>
    </source>
</evidence>
<dbReference type="SUPFAM" id="SSF47769">
    <property type="entry name" value="SAM/Pointed domain"/>
    <property type="match status" value="1"/>
</dbReference>
<protein>
    <recommendedName>
        <fullName evidence="4">SAM domain-containing protein</fullName>
    </recommendedName>
</protein>
<feature type="region of interest" description="Disordered" evidence="1">
    <location>
        <begin position="286"/>
        <end position="306"/>
    </location>
</feature>
<reference evidence="2" key="1">
    <citation type="journal article" date="2011" name="Genome Biol.">
        <title>The draft genome of the carcinogenic human liver fluke Clonorchis sinensis.</title>
        <authorList>
            <person name="Wang X."/>
            <person name="Chen W."/>
            <person name="Huang Y."/>
            <person name="Sun J."/>
            <person name="Men J."/>
            <person name="Liu H."/>
            <person name="Luo F."/>
            <person name="Guo L."/>
            <person name="Lv X."/>
            <person name="Deng C."/>
            <person name="Zhou C."/>
            <person name="Fan Y."/>
            <person name="Li X."/>
            <person name="Huang L."/>
            <person name="Hu Y."/>
            <person name="Liang C."/>
            <person name="Hu X."/>
            <person name="Xu J."/>
            <person name="Yu X."/>
        </authorList>
    </citation>
    <scope>NUCLEOTIDE SEQUENCE [LARGE SCALE GENOMIC DNA]</scope>
    <source>
        <strain evidence="2">Henan</strain>
    </source>
</reference>
<evidence type="ECO:0000313" key="3">
    <source>
        <dbReference type="Proteomes" id="UP000008909"/>
    </source>
</evidence>
<dbReference type="Gene3D" id="1.10.150.50">
    <property type="entry name" value="Transcription Factor, Ets-1"/>
    <property type="match status" value="1"/>
</dbReference>
<dbReference type="AlphaFoldDB" id="G7YIZ2"/>
<keyword evidence="3" id="KW-1185">Reference proteome</keyword>
<gene>
    <name evidence="2" type="ORF">CLF_109127</name>
</gene>
<proteinExistence type="predicted"/>
<dbReference type="InterPro" id="IPR013761">
    <property type="entry name" value="SAM/pointed_sf"/>
</dbReference>
<feature type="region of interest" description="Disordered" evidence="1">
    <location>
        <begin position="84"/>
        <end position="104"/>
    </location>
</feature>
<dbReference type="EMBL" id="DF143379">
    <property type="protein sequence ID" value="GAA52925.1"/>
    <property type="molecule type" value="Genomic_DNA"/>
</dbReference>
<reference key="2">
    <citation type="submission" date="2011-10" db="EMBL/GenBank/DDBJ databases">
        <title>The genome and transcriptome sequence of Clonorchis sinensis provide insights into the carcinogenic liver fluke.</title>
        <authorList>
            <person name="Wang X."/>
            <person name="Huang Y."/>
            <person name="Chen W."/>
            <person name="Liu H."/>
            <person name="Guo L."/>
            <person name="Chen Y."/>
            <person name="Luo F."/>
            <person name="Zhou W."/>
            <person name="Sun J."/>
            <person name="Mao Q."/>
            <person name="Liang P."/>
            <person name="Zhou C."/>
            <person name="Tian Y."/>
            <person name="Men J."/>
            <person name="Lv X."/>
            <person name="Huang L."/>
            <person name="Zhou J."/>
            <person name="Hu Y."/>
            <person name="Li R."/>
            <person name="Zhang F."/>
            <person name="Lei H."/>
            <person name="Li X."/>
            <person name="Hu X."/>
            <person name="Liang C."/>
            <person name="Xu J."/>
            <person name="Wu Z."/>
            <person name="Yu X."/>
        </authorList>
    </citation>
    <scope>NUCLEOTIDE SEQUENCE</scope>
    <source>
        <strain>Henan</strain>
    </source>
</reference>
<evidence type="ECO:0000313" key="2">
    <source>
        <dbReference type="EMBL" id="GAA52925.1"/>
    </source>
</evidence>
<dbReference type="Proteomes" id="UP000008909">
    <property type="component" value="Unassembled WGS sequence"/>
</dbReference>
<accession>G7YIZ2</accession>
<name>G7YIZ2_CLOSI</name>